<dbReference type="GO" id="GO:0006882">
    <property type="term" value="P:intracellular zinc ion homeostasis"/>
    <property type="evidence" value="ECO:0007669"/>
    <property type="project" value="TreeGrafter"/>
</dbReference>
<dbReference type="InterPro" id="IPR002524">
    <property type="entry name" value="Cation_efflux"/>
</dbReference>
<keyword evidence="6 9" id="KW-1133">Transmembrane helix</keyword>
<evidence type="ECO:0000256" key="4">
    <source>
        <dbReference type="ARBA" id="ARBA00022692"/>
    </source>
</evidence>
<dbReference type="HOGENOM" id="CLU_013430_4_2_1"/>
<keyword evidence="3" id="KW-0813">Transport</keyword>
<dbReference type="Proteomes" id="UP000027361">
    <property type="component" value="Unassembled WGS sequence"/>
</dbReference>
<dbReference type="GeneID" id="25267188"/>
<dbReference type="OMA" id="IFMCTVC"/>
<dbReference type="NCBIfam" id="TIGR01297">
    <property type="entry name" value="CDF"/>
    <property type="match status" value="2"/>
</dbReference>
<dbReference type="PANTHER" id="PTHR45820">
    <property type="entry name" value="FI23527P1"/>
    <property type="match status" value="1"/>
</dbReference>
<feature type="transmembrane region" description="Helical" evidence="9">
    <location>
        <begin position="12"/>
        <end position="32"/>
    </location>
</feature>
<feature type="compositionally biased region" description="Low complexity" evidence="8">
    <location>
        <begin position="583"/>
        <end position="598"/>
    </location>
</feature>
<dbReference type="GO" id="GO:0016020">
    <property type="term" value="C:membrane"/>
    <property type="evidence" value="ECO:0007669"/>
    <property type="project" value="UniProtKB-SubCell"/>
</dbReference>
<reference evidence="12 13" key="1">
    <citation type="submission" date="2014-05" db="EMBL/GenBank/DDBJ databases">
        <title>Draft genome sequence of a rare smut relative, Tilletiaria anomala UBC 951.</title>
        <authorList>
            <consortium name="DOE Joint Genome Institute"/>
            <person name="Toome M."/>
            <person name="Kuo A."/>
            <person name="Henrissat B."/>
            <person name="Lipzen A."/>
            <person name="Tritt A."/>
            <person name="Yoshinaga Y."/>
            <person name="Zane M."/>
            <person name="Barry K."/>
            <person name="Grigoriev I.V."/>
            <person name="Spatafora J.W."/>
            <person name="Aimea M.C."/>
        </authorList>
    </citation>
    <scope>NUCLEOTIDE SEQUENCE [LARGE SCALE GENOMIC DNA]</scope>
    <source>
        <strain evidence="12 13">UBC 951</strain>
    </source>
</reference>
<feature type="transmembrane region" description="Helical" evidence="9">
    <location>
        <begin position="402"/>
        <end position="420"/>
    </location>
</feature>
<comment type="subcellular location">
    <subcellularLocation>
        <location evidence="1">Membrane</location>
        <topology evidence="1">Multi-pass membrane protein</topology>
    </subcellularLocation>
</comment>
<keyword evidence="13" id="KW-1185">Reference proteome</keyword>
<comment type="caution">
    <text evidence="12">The sequence shown here is derived from an EMBL/GenBank/DDBJ whole genome shotgun (WGS) entry which is preliminary data.</text>
</comment>
<dbReference type="Pfam" id="PF01545">
    <property type="entry name" value="Cation_efflux"/>
    <property type="match status" value="2"/>
</dbReference>
<feature type="transmembrane region" description="Helical" evidence="9">
    <location>
        <begin position="38"/>
        <end position="58"/>
    </location>
</feature>
<feature type="transmembrane region" description="Helical" evidence="9">
    <location>
        <begin position="368"/>
        <end position="390"/>
    </location>
</feature>
<dbReference type="STRING" id="1037660.A0A066W9L4"/>
<feature type="transmembrane region" description="Helical" evidence="9">
    <location>
        <begin position="92"/>
        <end position="114"/>
    </location>
</feature>
<dbReference type="GO" id="GO:0005385">
    <property type="term" value="F:zinc ion transmembrane transporter activity"/>
    <property type="evidence" value="ECO:0007669"/>
    <property type="project" value="TreeGrafter"/>
</dbReference>
<evidence type="ECO:0000259" key="11">
    <source>
        <dbReference type="Pfam" id="PF16916"/>
    </source>
</evidence>
<dbReference type="PANTHER" id="PTHR45820:SF4">
    <property type="entry name" value="ZINC TRANSPORTER 63C, ISOFORM F"/>
    <property type="match status" value="1"/>
</dbReference>
<dbReference type="SUPFAM" id="SSF160240">
    <property type="entry name" value="Cation efflux protein cytoplasmic domain-like"/>
    <property type="match status" value="1"/>
</dbReference>
<dbReference type="Pfam" id="PF16916">
    <property type="entry name" value="ZT_dimer"/>
    <property type="match status" value="1"/>
</dbReference>
<feature type="domain" description="Cation efflux protein transmembrane" evidence="10">
    <location>
        <begin position="11"/>
        <end position="159"/>
    </location>
</feature>
<dbReference type="FunCoup" id="A0A066W9L4">
    <property type="interactions" value="100"/>
</dbReference>
<comment type="similarity">
    <text evidence="2">Belongs to the cation diffusion facilitator (CDF) transporter (TC 2.A.4) family. SLC30A subfamily.</text>
</comment>
<evidence type="ECO:0000256" key="9">
    <source>
        <dbReference type="SAM" id="Phobius"/>
    </source>
</evidence>
<name>A0A066W9L4_TILAU</name>
<feature type="compositionally biased region" description="Basic residues" evidence="8">
    <location>
        <begin position="342"/>
        <end position="356"/>
    </location>
</feature>
<dbReference type="EMBL" id="JMSN01000028">
    <property type="protein sequence ID" value="KDN47764.1"/>
    <property type="molecule type" value="Genomic_DNA"/>
</dbReference>
<evidence type="ECO:0000256" key="5">
    <source>
        <dbReference type="ARBA" id="ARBA00022833"/>
    </source>
</evidence>
<feature type="region of interest" description="Disordered" evidence="8">
    <location>
        <begin position="575"/>
        <end position="598"/>
    </location>
</feature>
<feature type="compositionally biased region" description="Basic and acidic residues" evidence="8">
    <location>
        <begin position="317"/>
        <end position="341"/>
    </location>
</feature>
<evidence type="ECO:0000313" key="12">
    <source>
        <dbReference type="EMBL" id="KDN47764.1"/>
    </source>
</evidence>
<accession>A0A066W9L4</accession>
<evidence type="ECO:0000256" key="7">
    <source>
        <dbReference type="ARBA" id="ARBA00023136"/>
    </source>
</evidence>
<dbReference type="InterPro" id="IPR027470">
    <property type="entry name" value="Cation_efflux_CTD"/>
</dbReference>
<proteinExistence type="inferred from homology"/>
<evidence type="ECO:0000256" key="2">
    <source>
        <dbReference type="ARBA" id="ARBA00008873"/>
    </source>
</evidence>
<dbReference type="AlphaFoldDB" id="A0A066W9L4"/>
<dbReference type="InParanoid" id="A0A066W9L4"/>
<feature type="domain" description="Cation efflux protein transmembrane" evidence="10">
    <location>
        <begin position="352"/>
        <end position="428"/>
    </location>
</feature>
<dbReference type="RefSeq" id="XP_013243956.1">
    <property type="nucleotide sequence ID" value="XM_013388502.1"/>
</dbReference>
<keyword evidence="5" id="KW-0862">Zinc</keyword>
<evidence type="ECO:0000313" key="13">
    <source>
        <dbReference type="Proteomes" id="UP000027361"/>
    </source>
</evidence>
<dbReference type="InterPro" id="IPR027469">
    <property type="entry name" value="Cation_efflux_TMD_sf"/>
</dbReference>
<gene>
    <name evidence="12" type="ORF">K437DRAFT_294047</name>
</gene>
<dbReference type="OrthoDB" id="9944568at2759"/>
<organism evidence="12 13">
    <name type="scientific">Tilletiaria anomala (strain ATCC 24038 / CBS 436.72 / UBC 951)</name>
    <dbReference type="NCBI Taxonomy" id="1037660"/>
    <lineage>
        <taxon>Eukaryota</taxon>
        <taxon>Fungi</taxon>
        <taxon>Dikarya</taxon>
        <taxon>Basidiomycota</taxon>
        <taxon>Ustilaginomycotina</taxon>
        <taxon>Exobasidiomycetes</taxon>
        <taxon>Georgefischeriales</taxon>
        <taxon>Tilletiariaceae</taxon>
        <taxon>Tilletiaria</taxon>
    </lineage>
</organism>
<protein>
    <submittedName>
        <fullName evidence="12">Cation efflux protein</fullName>
    </submittedName>
</protein>
<feature type="transmembrane region" description="Helical" evidence="9">
    <location>
        <begin position="126"/>
        <end position="147"/>
    </location>
</feature>
<evidence type="ECO:0000256" key="8">
    <source>
        <dbReference type="SAM" id="MobiDB-lite"/>
    </source>
</evidence>
<evidence type="ECO:0000256" key="1">
    <source>
        <dbReference type="ARBA" id="ARBA00004141"/>
    </source>
</evidence>
<dbReference type="InterPro" id="IPR058533">
    <property type="entry name" value="Cation_efflux_TM"/>
</dbReference>
<dbReference type="InterPro" id="IPR036837">
    <property type="entry name" value="Cation_efflux_CTD_sf"/>
</dbReference>
<evidence type="ECO:0000256" key="6">
    <source>
        <dbReference type="ARBA" id="ARBA00022989"/>
    </source>
</evidence>
<evidence type="ECO:0000259" key="10">
    <source>
        <dbReference type="Pfam" id="PF01545"/>
    </source>
</evidence>
<feature type="domain" description="Cation efflux protein cytoplasmic" evidence="11">
    <location>
        <begin position="435"/>
        <end position="477"/>
    </location>
</feature>
<feature type="region of interest" description="Disordered" evidence="8">
    <location>
        <begin position="271"/>
        <end position="361"/>
    </location>
</feature>
<dbReference type="Gene3D" id="1.20.1510.10">
    <property type="entry name" value="Cation efflux protein transmembrane domain"/>
    <property type="match status" value="2"/>
</dbReference>
<keyword evidence="7 9" id="KW-0472">Membrane</keyword>
<evidence type="ECO:0000256" key="3">
    <source>
        <dbReference type="ARBA" id="ARBA00022448"/>
    </source>
</evidence>
<keyword evidence="4 9" id="KW-0812">Transmembrane</keyword>
<sequence length="598" mass="64255">MGFTLGREGRLILLLIIDIAFFFVEIITGYAVGSLALVADSFHMLNDVISLIVAFYALKARDSSRLVFPKLSKRKSTTEDPRYSYGWQRAEVLGALINGVFLLALCFSIFMEAIERFINVQEVQNPKLVIIVGSLGLASNIVGLFLFHDHGHAHGHAHGGHSHGHVTPNGTAVAAIEVSGSLTGTLRDDLAADAPTQPAEAVPIVCAPRKGSPEDVLRRSREDSVGSLYGHPAHTRALVVQAAHDMGYDTREGAIQIGGGERDRIPASEFEARVSRSRHSNASQGRSEYDLEAEGEIMGESSTKKKAGILQRLRSKKAAEDHTQEHSHEDGHAHDAHEHAHQHSHGHSHDSHRHGHGAQDGSMNMQGVFLHVLGDALGNVGVIGAGIIILKASGTWRFYMDPLISFIITIIIFHSALPLVKSASFILLQGVPPTVPLETVKQSMLNVDGVLSVHELHIWQLSESKIVASVHVLVDCSSGQMDRYVEIAGKMRRVLHSWGIHSSTIQPEFVRGGMLEAAKLSGVAVAGDGVDAQGRLVTENGELVQDQLAKNGIGCLLACDLDASCAEAACCPPQPMPSNSTNTAAQAVATEETVAQQD</sequence>
<dbReference type="SUPFAM" id="SSF161111">
    <property type="entry name" value="Cation efflux protein transmembrane domain-like"/>
    <property type="match status" value="1"/>
</dbReference>